<dbReference type="STRING" id="1993.SAMN04489713_12283"/>
<dbReference type="PROSITE" id="PS50850">
    <property type="entry name" value="MFS"/>
    <property type="match status" value="1"/>
</dbReference>
<dbReference type="GO" id="GO:0022857">
    <property type="term" value="F:transmembrane transporter activity"/>
    <property type="evidence" value="ECO:0007669"/>
    <property type="project" value="InterPro"/>
</dbReference>
<dbReference type="InterPro" id="IPR036259">
    <property type="entry name" value="MFS_trans_sf"/>
</dbReference>
<protein>
    <submittedName>
        <fullName evidence="8">MFS transporter, DHA2 family, methylenomycin A resistance protein</fullName>
    </submittedName>
</protein>
<dbReference type="Gene3D" id="1.20.1720.10">
    <property type="entry name" value="Multidrug resistance protein D"/>
    <property type="match status" value="1"/>
</dbReference>
<feature type="transmembrane region" description="Helical" evidence="6">
    <location>
        <begin position="193"/>
        <end position="215"/>
    </location>
</feature>
<evidence type="ECO:0000256" key="3">
    <source>
        <dbReference type="ARBA" id="ARBA00022989"/>
    </source>
</evidence>
<dbReference type="InterPro" id="IPR020846">
    <property type="entry name" value="MFS_dom"/>
</dbReference>
<feature type="transmembrane region" description="Helical" evidence="6">
    <location>
        <begin position="163"/>
        <end position="181"/>
    </location>
</feature>
<dbReference type="Pfam" id="PF07690">
    <property type="entry name" value="MFS_1"/>
    <property type="match status" value="1"/>
</dbReference>
<dbReference type="GO" id="GO:0005886">
    <property type="term" value="C:plasma membrane"/>
    <property type="evidence" value="ECO:0007669"/>
    <property type="project" value="UniProtKB-SubCell"/>
</dbReference>
<evidence type="ECO:0000256" key="2">
    <source>
        <dbReference type="ARBA" id="ARBA00022692"/>
    </source>
</evidence>
<dbReference type="PANTHER" id="PTHR42718">
    <property type="entry name" value="MAJOR FACILITATOR SUPERFAMILY MULTIDRUG TRANSPORTER MFSC"/>
    <property type="match status" value="1"/>
</dbReference>
<keyword evidence="9" id="KW-1185">Reference proteome</keyword>
<dbReference type="SUPFAM" id="SSF103473">
    <property type="entry name" value="MFS general substrate transporter"/>
    <property type="match status" value="1"/>
</dbReference>
<dbReference type="AlphaFoldDB" id="A0A1I5VW64"/>
<evidence type="ECO:0000256" key="1">
    <source>
        <dbReference type="ARBA" id="ARBA00004651"/>
    </source>
</evidence>
<feature type="transmembrane region" description="Helical" evidence="6">
    <location>
        <begin position="105"/>
        <end position="123"/>
    </location>
</feature>
<feature type="transmembrane region" description="Helical" evidence="6">
    <location>
        <begin position="135"/>
        <end position="157"/>
    </location>
</feature>
<feature type="compositionally biased region" description="Basic and acidic residues" evidence="5">
    <location>
        <begin position="491"/>
        <end position="513"/>
    </location>
</feature>
<keyword evidence="3 6" id="KW-1133">Transmembrane helix</keyword>
<feature type="region of interest" description="Disordered" evidence="5">
    <location>
        <begin position="475"/>
        <end position="513"/>
    </location>
</feature>
<sequence length="513" mass="52250">MASDRSPAMRISALAAGFVMASVDATVMQIAGATIQQRLDAPLARLTWAVDGYVLAFAALLMLAGGLAGRLGARRVYLWGMAVFFAASLAAALAPAIGVLIAARIVQGVGAALFMPSSLALLLREFPDPRGRTRVLGLWSAIVSASFALGPTVGGVLVGAFGWRSIFLINLPFGIAGMVLTRRFITAAPGRPASLGVPGHALLVAGLAALSFTLIEGPHQGWVSPPVLAAAGVALVTVLLLPLRERRARITVMPWTMFRDRPFTGANAVGLLFNAAFYGTLFLAGLYFQHAAGAGPLRAGLQILPLTVFIPLSNLAFARLSERIPNGPLLTGALLLAAAASFALTGITPASPYWATGAALAVTGIAGGIVSPAMTAVMVDAAGPENGNVAGSVLNTGRQVGTLIGIAAIGAVLGASSGWTTGATIAFALIGTSYVIAAGIAWRLITAEPARRSRDHPTTTGQAAKAWSQTVIANASHGHPAGSGGSAGSTRVDRVGDLHDDRPGAERDATCGP</sequence>
<dbReference type="EMBL" id="FOVH01000022">
    <property type="protein sequence ID" value="SFQ11824.1"/>
    <property type="molecule type" value="Genomic_DNA"/>
</dbReference>
<accession>A0A1I5VW64</accession>
<evidence type="ECO:0000313" key="9">
    <source>
        <dbReference type="Proteomes" id="UP000183413"/>
    </source>
</evidence>
<feature type="transmembrane region" description="Helical" evidence="6">
    <location>
        <begin position="400"/>
        <end position="419"/>
    </location>
</feature>
<reference evidence="8 9" key="1">
    <citation type="submission" date="2016-10" db="EMBL/GenBank/DDBJ databases">
        <authorList>
            <person name="de Groot N.N."/>
        </authorList>
    </citation>
    <scope>NUCLEOTIDE SEQUENCE [LARGE SCALE GENOMIC DNA]</scope>
    <source>
        <strain evidence="8 9">DSM 43067</strain>
    </source>
</reference>
<evidence type="ECO:0000256" key="4">
    <source>
        <dbReference type="ARBA" id="ARBA00023136"/>
    </source>
</evidence>
<feature type="domain" description="Major facilitator superfamily (MFS) profile" evidence="7">
    <location>
        <begin position="10"/>
        <end position="449"/>
    </location>
</feature>
<dbReference type="InterPro" id="IPR011701">
    <property type="entry name" value="MFS"/>
</dbReference>
<feature type="transmembrane region" description="Helical" evidence="6">
    <location>
        <begin position="264"/>
        <end position="287"/>
    </location>
</feature>
<feature type="transmembrane region" description="Helical" evidence="6">
    <location>
        <begin position="43"/>
        <end position="64"/>
    </location>
</feature>
<name>A0A1I5VW64_9ACTN</name>
<feature type="transmembrane region" description="Helical" evidence="6">
    <location>
        <begin position="353"/>
        <end position="379"/>
    </location>
</feature>
<evidence type="ECO:0000256" key="5">
    <source>
        <dbReference type="SAM" id="MobiDB-lite"/>
    </source>
</evidence>
<evidence type="ECO:0000259" key="7">
    <source>
        <dbReference type="PROSITE" id="PS50850"/>
    </source>
</evidence>
<feature type="transmembrane region" description="Helical" evidence="6">
    <location>
        <begin position="221"/>
        <end position="243"/>
    </location>
</feature>
<feature type="transmembrane region" description="Helical" evidence="6">
    <location>
        <begin position="425"/>
        <end position="445"/>
    </location>
</feature>
<feature type="transmembrane region" description="Helical" evidence="6">
    <location>
        <begin position="76"/>
        <end position="99"/>
    </location>
</feature>
<dbReference type="Gene3D" id="1.20.1250.20">
    <property type="entry name" value="MFS general substrate transporter like domains"/>
    <property type="match status" value="1"/>
</dbReference>
<evidence type="ECO:0000256" key="6">
    <source>
        <dbReference type="SAM" id="Phobius"/>
    </source>
</evidence>
<gene>
    <name evidence="8" type="ORF">SAMN04489713_12283</name>
</gene>
<proteinExistence type="predicted"/>
<dbReference type="RefSeq" id="WP_143118802.1">
    <property type="nucleotide sequence ID" value="NZ_FOVH01000022.1"/>
</dbReference>
<feature type="transmembrane region" description="Helical" evidence="6">
    <location>
        <begin position="299"/>
        <end position="317"/>
    </location>
</feature>
<dbReference type="eggNOG" id="COG0477">
    <property type="taxonomic scope" value="Bacteria"/>
</dbReference>
<dbReference type="PANTHER" id="PTHR42718:SF40">
    <property type="entry name" value="METHYLENOMYCIN A RESISTANCE PROTEIN"/>
    <property type="match status" value="1"/>
</dbReference>
<evidence type="ECO:0000313" key="8">
    <source>
        <dbReference type="EMBL" id="SFQ11824.1"/>
    </source>
</evidence>
<comment type="subcellular location">
    <subcellularLocation>
        <location evidence="1">Cell membrane</location>
        <topology evidence="1">Multi-pass membrane protein</topology>
    </subcellularLocation>
</comment>
<organism evidence="8 9">
    <name type="scientific">Actinomadura madurae</name>
    <dbReference type="NCBI Taxonomy" id="1993"/>
    <lineage>
        <taxon>Bacteria</taxon>
        <taxon>Bacillati</taxon>
        <taxon>Actinomycetota</taxon>
        <taxon>Actinomycetes</taxon>
        <taxon>Streptosporangiales</taxon>
        <taxon>Thermomonosporaceae</taxon>
        <taxon>Actinomadura</taxon>
    </lineage>
</organism>
<keyword evidence="4 6" id="KW-0472">Membrane</keyword>
<dbReference type="InParanoid" id="A0A1I5VW64"/>
<dbReference type="Proteomes" id="UP000183413">
    <property type="component" value="Unassembled WGS sequence"/>
</dbReference>
<keyword evidence="2 6" id="KW-0812">Transmembrane</keyword>
<dbReference type="CDD" id="cd17321">
    <property type="entry name" value="MFS_MMR_MDR_like"/>
    <property type="match status" value="1"/>
</dbReference>
<feature type="transmembrane region" description="Helical" evidence="6">
    <location>
        <begin position="329"/>
        <end position="347"/>
    </location>
</feature>